<dbReference type="EMBL" id="QUAJ01000014">
    <property type="protein sequence ID" value="REI40916.1"/>
    <property type="molecule type" value="Genomic_DNA"/>
</dbReference>
<reference evidence="12 13" key="1">
    <citation type="submission" date="2018-08" db="EMBL/GenBank/DDBJ databases">
        <title>Draft genome sequence of Psychrilyobacter sp. strain SD5 isolated from Black Sea water.</title>
        <authorList>
            <person name="Yadav S."/>
            <person name="Villanueva L."/>
            <person name="Damste J.S.S."/>
        </authorList>
    </citation>
    <scope>NUCLEOTIDE SEQUENCE [LARGE SCALE GENOMIC DNA]</scope>
    <source>
        <strain evidence="12 13">SD5</strain>
    </source>
</reference>
<dbReference type="Proteomes" id="UP000263486">
    <property type="component" value="Unassembled WGS sequence"/>
</dbReference>
<evidence type="ECO:0000256" key="4">
    <source>
        <dbReference type="ARBA" id="ARBA00022553"/>
    </source>
</evidence>
<evidence type="ECO:0000256" key="6">
    <source>
        <dbReference type="ARBA" id="ARBA00022683"/>
    </source>
</evidence>
<keyword evidence="7" id="KW-0418">Kinase</keyword>
<dbReference type="CDD" id="cd00211">
    <property type="entry name" value="PTS_IIA_fru"/>
    <property type="match status" value="1"/>
</dbReference>
<sequence>MTLRDSLIENNSILINQEAKTWEEAVKLGTDVLVESGAIEPRYYDEIVKTTKELGPYYMLVPGIAMPHSRPESGVIKDCFAITILKDPVKFGTEDHEYAQILFTLAATSSDAHAEVAIPQIVDLLDDEDNIDKLIAAKTIEDVLKIVG</sequence>
<evidence type="ECO:0000256" key="9">
    <source>
        <dbReference type="ARBA" id="ARBA00041175"/>
    </source>
</evidence>
<dbReference type="PANTHER" id="PTHR36203">
    <property type="entry name" value="ASCORBATE-SPECIFIC PTS SYSTEM EIIA COMPONENT"/>
    <property type="match status" value="1"/>
</dbReference>
<name>A0ABX9KG97_9FUSO</name>
<dbReference type="RefSeq" id="WP_114642476.1">
    <property type="nucleotide sequence ID" value="NZ_QUAJ01000014.1"/>
</dbReference>
<evidence type="ECO:0000313" key="12">
    <source>
        <dbReference type="EMBL" id="REI40916.1"/>
    </source>
</evidence>
<evidence type="ECO:0000256" key="2">
    <source>
        <dbReference type="ARBA" id="ARBA00022448"/>
    </source>
</evidence>
<keyword evidence="6" id="KW-0598">Phosphotransferase system</keyword>
<organism evidence="12 13">
    <name type="scientific">Psychrilyobacter piezotolerans</name>
    <dbReference type="NCBI Taxonomy" id="2293438"/>
    <lineage>
        <taxon>Bacteria</taxon>
        <taxon>Fusobacteriati</taxon>
        <taxon>Fusobacteriota</taxon>
        <taxon>Fusobacteriia</taxon>
        <taxon>Fusobacteriales</taxon>
        <taxon>Fusobacteriaceae</taxon>
        <taxon>Psychrilyobacter</taxon>
    </lineage>
</organism>
<dbReference type="InterPro" id="IPR002178">
    <property type="entry name" value="PTS_EIIA_type-2_dom"/>
</dbReference>
<dbReference type="PROSITE" id="PS50077">
    <property type="entry name" value="HEAT_REPEAT"/>
    <property type="match status" value="1"/>
</dbReference>
<protein>
    <recommendedName>
        <fullName evidence="9">Ascorbate-specific PTS system EIIA component</fullName>
    </recommendedName>
    <alternativeName>
        <fullName evidence="10">Ascorbate-specific phosphotransferase enzyme IIA component</fullName>
    </alternativeName>
</protein>
<dbReference type="InterPro" id="IPR016152">
    <property type="entry name" value="PTrfase/Anion_transptr"/>
</dbReference>
<evidence type="ECO:0000256" key="7">
    <source>
        <dbReference type="ARBA" id="ARBA00022777"/>
    </source>
</evidence>
<keyword evidence="2" id="KW-0813">Transport</keyword>
<dbReference type="PROSITE" id="PS51094">
    <property type="entry name" value="PTS_EIIA_TYPE_2"/>
    <property type="match status" value="1"/>
</dbReference>
<evidence type="ECO:0000256" key="5">
    <source>
        <dbReference type="ARBA" id="ARBA00022679"/>
    </source>
</evidence>
<evidence type="ECO:0000259" key="11">
    <source>
        <dbReference type="PROSITE" id="PS51094"/>
    </source>
</evidence>
<evidence type="ECO:0000313" key="13">
    <source>
        <dbReference type="Proteomes" id="UP000263486"/>
    </source>
</evidence>
<dbReference type="InterPro" id="IPR021133">
    <property type="entry name" value="HEAT_type_2"/>
</dbReference>
<feature type="domain" description="PTS EIIA type-2" evidence="11">
    <location>
        <begin position="6"/>
        <end position="148"/>
    </location>
</feature>
<dbReference type="Pfam" id="PF00359">
    <property type="entry name" value="PTS_EIIA_2"/>
    <property type="match status" value="1"/>
</dbReference>
<keyword evidence="3" id="KW-0963">Cytoplasm</keyword>
<evidence type="ECO:0000256" key="1">
    <source>
        <dbReference type="ARBA" id="ARBA00004496"/>
    </source>
</evidence>
<dbReference type="InterPro" id="IPR051351">
    <property type="entry name" value="Ascorbate-PTS_EIIA_comp"/>
</dbReference>
<accession>A0ABX9KG97</accession>
<proteinExistence type="predicted"/>
<comment type="function">
    <text evidence="8">The phosphoenolpyruvate-dependent sugar phosphotransferase system (sugar PTS), a major carbohydrate active transport system, catalyzes the phosphorylation of incoming sugar substrates concomitantly with their translocation across the cell membrane. The enzyme II UlaABC PTS system is involved in ascorbate transport.</text>
</comment>
<gene>
    <name evidence="12" type="ORF">DYH56_08785</name>
</gene>
<comment type="caution">
    <text evidence="12">The sequence shown here is derived from an EMBL/GenBank/DDBJ whole genome shotgun (WGS) entry which is preliminary data.</text>
</comment>
<comment type="subcellular location">
    <subcellularLocation>
        <location evidence="1">Cytoplasm</location>
    </subcellularLocation>
</comment>
<evidence type="ECO:0000256" key="3">
    <source>
        <dbReference type="ARBA" id="ARBA00022490"/>
    </source>
</evidence>
<dbReference type="SUPFAM" id="SSF55804">
    <property type="entry name" value="Phoshotransferase/anion transport protein"/>
    <property type="match status" value="1"/>
</dbReference>
<evidence type="ECO:0000256" key="10">
    <source>
        <dbReference type="ARBA" id="ARBA00042072"/>
    </source>
</evidence>
<evidence type="ECO:0000256" key="8">
    <source>
        <dbReference type="ARBA" id="ARBA00037387"/>
    </source>
</evidence>
<keyword evidence="4" id="KW-0597">Phosphoprotein</keyword>
<dbReference type="Gene3D" id="3.40.930.10">
    <property type="entry name" value="Mannitol-specific EII, Chain A"/>
    <property type="match status" value="1"/>
</dbReference>
<keyword evidence="13" id="KW-1185">Reference proteome</keyword>
<keyword evidence="5" id="KW-0808">Transferase</keyword>
<dbReference type="PANTHER" id="PTHR36203:SF1">
    <property type="entry name" value="ASCORBATE-SPECIFIC PTS SYSTEM EIIA COMPONENT"/>
    <property type="match status" value="1"/>
</dbReference>